<keyword evidence="8" id="KW-1185">Reference proteome</keyword>
<dbReference type="Gene3D" id="1.10.287.470">
    <property type="entry name" value="Helix hairpin bin"/>
    <property type="match status" value="1"/>
</dbReference>
<dbReference type="Pfam" id="PF25967">
    <property type="entry name" value="RND-MFP_C"/>
    <property type="match status" value="1"/>
</dbReference>
<organism evidence="7 8">
    <name type="scientific">Dichotomicrobium thermohalophilum</name>
    <dbReference type="NCBI Taxonomy" id="933063"/>
    <lineage>
        <taxon>Bacteria</taxon>
        <taxon>Pseudomonadati</taxon>
        <taxon>Pseudomonadota</taxon>
        <taxon>Alphaproteobacteria</taxon>
        <taxon>Hyphomicrobiales</taxon>
        <taxon>Hyphomicrobiaceae</taxon>
        <taxon>Dichotomicrobium</taxon>
    </lineage>
</organism>
<comment type="caution">
    <text evidence="7">The sequence shown here is derived from an EMBL/GenBank/DDBJ whole genome shotgun (WGS) entry which is preliminary data.</text>
</comment>
<dbReference type="GO" id="GO:0022857">
    <property type="term" value="F:transmembrane transporter activity"/>
    <property type="evidence" value="ECO:0007669"/>
    <property type="project" value="InterPro"/>
</dbReference>
<dbReference type="GO" id="GO:0046677">
    <property type="term" value="P:response to antibiotic"/>
    <property type="evidence" value="ECO:0007669"/>
    <property type="project" value="TreeGrafter"/>
</dbReference>
<evidence type="ECO:0000259" key="6">
    <source>
        <dbReference type="Pfam" id="PF25967"/>
    </source>
</evidence>
<feature type="domain" description="Multidrug resistance protein MdtA-like barrel-sandwich hybrid" evidence="4">
    <location>
        <begin position="95"/>
        <end position="235"/>
    </location>
</feature>
<dbReference type="InterPro" id="IPR058627">
    <property type="entry name" value="MdtA-like_C"/>
</dbReference>
<dbReference type="Gene3D" id="2.40.50.100">
    <property type="match status" value="1"/>
</dbReference>
<dbReference type="Gene3D" id="2.40.30.170">
    <property type="match status" value="1"/>
</dbReference>
<reference evidence="7 8" key="1">
    <citation type="submission" date="2018-08" db="EMBL/GenBank/DDBJ databases">
        <title>Genomic Encyclopedia of Archaeal and Bacterial Type Strains, Phase II (KMG-II): from individual species to whole genera.</title>
        <authorList>
            <person name="Goeker M."/>
        </authorList>
    </citation>
    <scope>NUCLEOTIDE SEQUENCE [LARGE SCALE GENOMIC DNA]</scope>
    <source>
        <strain evidence="7 8">DSM 5002</strain>
    </source>
</reference>
<dbReference type="Gene3D" id="2.40.420.20">
    <property type="match status" value="1"/>
</dbReference>
<dbReference type="RefSeq" id="WP_119060624.1">
    <property type="nucleotide sequence ID" value="NZ_QXDF01000001.1"/>
</dbReference>
<sequence length="418" mass="45643">MTHFFGRALAGLVAIVILAGGILALSLYLSGQPLFGMLAGTGLPDQVRQLFRSKESANQQPAQAERQAVPVRIAHIRREAVPVALSFSGRLLARREVEVRARVTGYVSEVTFKEGEIVEKGEVLYRIDPRTFEARLKELQGALQGAKANLAFLQRETERIANLEEKEYAETSRLDELRSQRDQAAARIEELQGRLRQAQLDLEFASVEAPFAGKIGFSDVDEGDLVVQGQTTLTTLVDFHPIEIEFRPNADQLARMKDARARLGHPLRLTVSPDGRDTTVSGEVTALGPAVQNATNTVRVRGEVPNPDQTLVPGQFARVRVQLGTQPSLMAPTAALITQQNKRALYVISADNTVEIVPVEIGQTVGKRVVVQGDLAEGDRVVAGNLQSVRSGRPVRVIAEQGEENGDRRRGGAKGRMN</sequence>
<comment type="similarity">
    <text evidence="2">Belongs to the membrane fusion protein (MFP) (TC 8.A.1) family.</text>
</comment>
<accession>A0A397QC04</accession>
<dbReference type="PRINTS" id="PR01490">
    <property type="entry name" value="RTXTOXIND"/>
</dbReference>
<evidence type="ECO:0000313" key="7">
    <source>
        <dbReference type="EMBL" id="RIA55771.1"/>
    </source>
</evidence>
<dbReference type="InterPro" id="IPR006143">
    <property type="entry name" value="RND_pump_MFP"/>
</dbReference>
<dbReference type="Pfam" id="PF25954">
    <property type="entry name" value="Beta-barrel_RND_2"/>
    <property type="match status" value="1"/>
</dbReference>
<protein>
    <submittedName>
        <fullName evidence="7">Membrane fusion protein (Multidrug efflux system)/multidrug efflux system membrane fusion protein/multidrug efflux system membrane fusion protein/multidrug efflux system membrane fusion protein</fullName>
    </submittedName>
</protein>
<feature type="coiled-coil region" evidence="3">
    <location>
        <begin position="136"/>
        <end position="208"/>
    </location>
</feature>
<evidence type="ECO:0000313" key="8">
    <source>
        <dbReference type="Proteomes" id="UP000266273"/>
    </source>
</evidence>
<dbReference type="PANTHER" id="PTHR30158:SF24">
    <property type="entry name" value="HLYD FAMILY SECRETION PROTEIN"/>
    <property type="match status" value="1"/>
</dbReference>
<evidence type="ECO:0000256" key="2">
    <source>
        <dbReference type="ARBA" id="ARBA00009477"/>
    </source>
</evidence>
<evidence type="ECO:0000256" key="1">
    <source>
        <dbReference type="ARBA" id="ARBA00004196"/>
    </source>
</evidence>
<dbReference type="GO" id="GO:0005886">
    <property type="term" value="C:plasma membrane"/>
    <property type="evidence" value="ECO:0007669"/>
    <property type="project" value="TreeGrafter"/>
</dbReference>
<dbReference type="PANTHER" id="PTHR30158">
    <property type="entry name" value="ACRA/E-RELATED COMPONENT OF DRUG EFFLUX TRANSPORTER"/>
    <property type="match status" value="1"/>
</dbReference>
<feature type="domain" description="Multidrug resistance protein MdtA-like C-terminal permuted SH3" evidence="6">
    <location>
        <begin position="329"/>
        <end position="387"/>
    </location>
</feature>
<dbReference type="Proteomes" id="UP000266273">
    <property type="component" value="Unassembled WGS sequence"/>
</dbReference>
<proteinExistence type="inferred from homology"/>
<dbReference type="SUPFAM" id="SSF111369">
    <property type="entry name" value="HlyD-like secretion proteins"/>
    <property type="match status" value="1"/>
</dbReference>
<dbReference type="NCBIfam" id="TIGR01730">
    <property type="entry name" value="RND_mfp"/>
    <property type="match status" value="1"/>
</dbReference>
<evidence type="ECO:0000256" key="3">
    <source>
        <dbReference type="SAM" id="Coils"/>
    </source>
</evidence>
<name>A0A397QC04_9HYPH</name>
<dbReference type="EMBL" id="QXDF01000001">
    <property type="protein sequence ID" value="RIA55771.1"/>
    <property type="molecule type" value="Genomic_DNA"/>
</dbReference>
<evidence type="ECO:0000259" key="5">
    <source>
        <dbReference type="Pfam" id="PF25954"/>
    </source>
</evidence>
<evidence type="ECO:0000259" key="4">
    <source>
        <dbReference type="Pfam" id="PF25917"/>
    </source>
</evidence>
<dbReference type="InterPro" id="IPR058792">
    <property type="entry name" value="Beta-barrel_RND_2"/>
</dbReference>
<gene>
    <name evidence="7" type="ORF">BXY53_0847</name>
</gene>
<feature type="domain" description="CusB-like beta-barrel" evidence="5">
    <location>
        <begin position="276"/>
        <end position="322"/>
    </location>
</feature>
<comment type="subcellular location">
    <subcellularLocation>
        <location evidence="1">Cell envelope</location>
    </subcellularLocation>
</comment>
<keyword evidence="3" id="KW-0175">Coiled coil</keyword>
<dbReference type="Pfam" id="PF25917">
    <property type="entry name" value="BSH_RND"/>
    <property type="match status" value="1"/>
</dbReference>
<dbReference type="InterPro" id="IPR058625">
    <property type="entry name" value="MdtA-like_BSH"/>
</dbReference>
<dbReference type="AlphaFoldDB" id="A0A397QC04"/>
<dbReference type="OrthoDB" id="8435523at2"/>
<dbReference type="GO" id="GO:0030313">
    <property type="term" value="C:cell envelope"/>
    <property type="evidence" value="ECO:0007669"/>
    <property type="project" value="UniProtKB-SubCell"/>
</dbReference>